<dbReference type="Proteomes" id="UP000198762">
    <property type="component" value="Unassembled WGS sequence"/>
</dbReference>
<accession>A0A1I0I9I6</accession>
<dbReference type="GO" id="GO:0051920">
    <property type="term" value="F:peroxiredoxin activity"/>
    <property type="evidence" value="ECO:0007669"/>
    <property type="project" value="InterPro"/>
</dbReference>
<protein>
    <submittedName>
        <fullName evidence="2">Alkylhydroperoxidase family enzyme, contains CxxC motif</fullName>
    </submittedName>
</protein>
<evidence type="ECO:0000313" key="3">
    <source>
        <dbReference type="Proteomes" id="UP000198762"/>
    </source>
</evidence>
<dbReference type="InterPro" id="IPR029032">
    <property type="entry name" value="AhpD-like"/>
</dbReference>
<keyword evidence="2" id="KW-0575">Peroxidase</keyword>
<dbReference type="Gene3D" id="1.20.1290.10">
    <property type="entry name" value="AhpD-like"/>
    <property type="match status" value="1"/>
</dbReference>
<name>A0A1I0I9I6_9GAMM</name>
<dbReference type="RefSeq" id="WP_177186117.1">
    <property type="nucleotide sequence ID" value="NZ_FOHZ01000049.1"/>
</dbReference>
<dbReference type="PANTHER" id="PTHR34846:SF5">
    <property type="entry name" value="CARBOXYMUCONOLACTONE DECARBOXYLASE-LIKE DOMAIN-CONTAINING PROTEIN"/>
    <property type="match status" value="1"/>
</dbReference>
<gene>
    <name evidence="2" type="ORF">SAMN04487962_1499</name>
</gene>
<feature type="domain" description="Carboxymuconolactone decarboxylase-like" evidence="1">
    <location>
        <begin position="54"/>
        <end position="119"/>
    </location>
</feature>
<keyword evidence="3" id="KW-1185">Reference proteome</keyword>
<sequence length="187" mass="21085">MPNRLHTVEPPYSQETEALLSNYPKLDGYLLKLFRVFANSTRFLRKGVLDLLDQESPLPMRQRELVILRTCANNDCEYEWGVHVAGFAKHVRLTEDQINATRLGGPGAPCWNAEERTLLLAVDELCSSGRMSPKTQDQFQSLFTAEQQLEIFALCGNYHTVSFVANAAEIDCEPFGAKFQSALDKDN</sequence>
<proteinExistence type="predicted"/>
<keyword evidence="2" id="KW-0560">Oxidoreductase</keyword>
<dbReference type="PANTHER" id="PTHR34846">
    <property type="entry name" value="4-CARBOXYMUCONOLACTONE DECARBOXYLASE FAMILY PROTEIN (AFU_ORTHOLOGUE AFUA_6G11590)"/>
    <property type="match status" value="1"/>
</dbReference>
<dbReference type="Pfam" id="PF02627">
    <property type="entry name" value="CMD"/>
    <property type="match status" value="1"/>
</dbReference>
<evidence type="ECO:0000313" key="2">
    <source>
        <dbReference type="EMBL" id="SET93079.1"/>
    </source>
</evidence>
<dbReference type="InterPro" id="IPR003779">
    <property type="entry name" value="CMD-like"/>
</dbReference>
<evidence type="ECO:0000259" key="1">
    <source>
        <dbReference type="Pfam" id="PF02627"/>
    </source>
</evidence>
<organism evidence="2 3">
    <name type="scientific">Marinobacter segnicrescens</name>
    <dbReference type="NCBI Taxonomy" id="430453"/>
    <lineage>
        <taxon>Bacteria</taxon>
        <taxon>Pseudomonadati</taxon>
        <taxon>Pseudomonadota</taxon>
        <taxon>Gammaproteobacteria</taxon>
        <taxon>Pseudomonadales</taxon>
        <taxon>Marinobacteraceae</taxon>
        <taxon>Marinobacter</taxon>
    </lineage>
</organism>
<dbReference type="AlphaFoldDB" id="A0A1I0I9I6"/>
<dbReference type="SUPFAM" id="SSF69118">
    <property type="entry name" value="AhpD-like"/>
    <property type="match status" value="1"/>
</dbReference>
<dbReference type="EMBL" id="FOHZ01000049">
    <property type="protein sequence ID" value="SET93079.1"/>
    <property type="molecule type" value="Genomic_DNA"/>
</dbReference>
<dbReference type="STRING" id="430453.SAMN04487962_1499"/>
<reference evidence="3" key="1">
    <citation type="submission" date="2016-10" db="EMBL/GenBank/DDBJ databases">
        <authorList>
            <person name="Varghese N."/>
            <person name="Submissions S."/>
        </authorList>
    </citation>
    <scope>NUCLEOTIDE SEQUENCE [LARGE SCALE GENOMIC DNA]</scope>
    <source>
        <strain evidence="3">CGMCC 1.6489</strain>
    </source>
</reference>